<feature type="compositionally biased region" description="Low complexity" evidence="1">
    <location>
        <begin position="303"/>
        <end position="325"/>
    </location>
</feature>
<accession>W9W7G7</accession>
<feature type="compositionally biased region" description="Basic and acidic residues" evidence="1">
    <location>
        <begin position="174"/>
        <end position="190"/>
    </location>
</feature>
<name>W9W7G7_9EURO</name>
<proteinExistence type="predicted"/>
<dbReference type="HOGENOM" id="CLU_787554_0_0_1"/>
<reference evidence="2 3" key="1">
    <citation type="submission" date="2013-03" db="EMBL/GenBank/DDBJ databases">
        <title>The Genome Sequence of Cladophialophora yegresii CBS 114405.</title>
        <authorList>
            <consortium name="The Broad Institute Genomics Platform"/>
            <person name="Cuomo C."/>
            <person name="de Hoog S."/>
            <person name="Gorbushina A."/>
            <person name="Walker B."/>
            <person name="Young S.K."/>
            <person name="Zeng Q."/>
            <person name="Gargeya S."/>
            <person name="Fitzgerald M."/>
            <person name="Haas B."/>
            <person name="Abouelleil A."/>
            <person name="Allen A.W."/>
            <person name="Alvarado L."/>
            <person name="Arachchi H.M."/>
            <person name="Berlin A.M."/>
            <person name="Chapman S.B."/>
            <person name="Gainer-Dewar J."/>
            <person name="Goldberg J."/>
            <person name="Griggs A."/>
            <person name="Gujja S."/>
            <person name="Hansen M."/>
            <person name="Howarth C."/>
            <person name="Imamovic A."/>
            <person name="Ireland A."/>
            <person name="Larimer J."/>
            <person name="McCowan C."/>
            <person name="Murphy C."/>
            <person name="Pearson M."/>
            <person name="Poon T.W."/>
            <person name="Priest M."/>
            <person name="Roberts A."/>
            <person name="Saif S."/>
            <person name="Shea T."/>
            <person name="Sisk P."/>
            <person name="Sykes S."/>
            <person name="Wortman J."/>
            <person name="Nusbaum C."/>
            <person name="Birren B."/>
        </authorList>
    </citation>
    <scope>NUCLEOTIDE SEQUENCE [LARGE SCALE GENOMIC DNA]</scope>
    <source>
        <strain evidence="2 3">CBS 114405</strain>
    </source>
</reference>
<protein>
    <submittedName>
        <fullName evidence="2">Uncharacterized protein</fullName>
    </submittedName>
</protein>
<dbReference type="GeneID" id="19184404"/>
<dbReference type="VEuPathDB" id="FungiDB:A1O7_09844"/>
<comment type="caution">
    <text evidence="2">The sequence shown here is derived from an EMBL/GenBank/DDBJ whole genome shotgun (WGS) entry which is preliminary data.</text>
</comment>
<feature type="compositionally biased region" description="Low complexity" evidence="1">
    <location>
        <begin position="150"/>
        <end position="166"/>
    </location>
</feature>
<dbReference type="RefSeq" id="XP_007762019.1">
    <property type="nucleotide sequence ID" value="XM_007763829.1"/>
</dbReference>
<organism evidence="2 3">
    <name type="scientific">Cladophialophora yegresii CBS 114405</name>
    <dbReference type="NCBI Taxonomy" id="1182544"/>
    <lineage>
        <taxon>Eukaryota</taxon>
        <taxon>Fungi</taxon>
        <taxon>Dikarya</taxon>
        <taxon>Ascomycota</taxon>
        <taxon>Pezizomycotina</taxon>
        <taxon>Eurotiomycetes</taxon>
        <taxon>Chaetothyriomycetidae</taxon>
        <taxon>Chaetothyriales</taxon>
        <taxon>Herpotrichiellaceae</taxon>
        <taxon>Cladophialophora</taxon>
    </lineage>
</organism>
<feature type="region of interest" description="Disordered" evidence="1">
    <location>
        <begin position="130"/>
        <end position="329"/>
    </location>
</feature>
<feature type="compositionally biased region" description="Low complexity" evidence="1">
    <location>
        <begin position="214"/>
        <end position="248"/>
    </location>
</feature>
<dbReference type="Proteomes" id="UP000019473">
    <property type="component" value="Unassembled WGS sequence"/>
</dbReference>
<evidence type="ECO:0000313" key="3">
    <source>
        <dbReference type="Proteomes" id="UP000019473"/>
    </source>
</evidence>
<dbReference type="STRING" id="1182544.W9W7G7"/>
<gene>
    <name evidence="2" type="ORF">A1O7_09844</name>
</gene>
<feature type="compositionally biased region" description="Pro residues" evidence="1">
    <location>
        <begin position="286"/>
        <end position="302"/>
    </location>
</feature>
<evidence type="ECO:0000313" key="2">
    <source>
        <dbReference type="EMBL" id="EXJ54504.1"/>
    </source>
</evidence>
<dbReference type="AlphaFoldDB" id="W9W7G7"/>
<keyword evidence="3" id="KW-1185">Reference proteome</keyword>
<dbReference type="OrthoDB" id="4160903at2759"/>
<dbReference type="EMBL" id="AMGW01000007">
    <property type="protein sequence ID" value="EXJ54504.1"/>
    <property type="molecule type" value="Genomic_DNA"/>
</dbReference>
<sequence>MGKTDQNATQQLEAITGKLASLLDQLAERREKCTTRAERKHLDRLRRDARKQVSAIIKLQQSVDNANVTIAKSSQALETAEAGGGTSRQSHASDVNSLLFRAVAGPFHNQHRLRPLQQRRSPELSQILKPWKQTKSASTANTCDSQSGPTTTLEHSTSTSSNDSGSIDAQSARPETEVRAEVEDRSETEAHPASGISQAGNTPDLVPSREATASYPSSDSDSYQDPHSGSSPSLSSSTSSSSSSLDLPPEVPDQDLRAEDRQPPPLPRKSSRRVSRIPRVPSSPQRAPPPPPLPLAPPPLVPRTPHASVRESWASSSSSSSSRASTTDKLAEDLLSGLEKRYSLTITRTVSVSTA</sequence>
<feature type="compositionally biased region" description="Polar residues" evidence="1">
    <location>
        <begin position="133"/>
        <end position="149"/>
    </location>
</feature>
<evidence type="ECO:0000256" key="1">
    <source>
        <dbReference type="SAM" id="MobiDB-lite"/>
    </source>
</evidence>